<keyword evidence="3" id="KW-1185">Reference proteome</keyword>
<dbReference type="InParanoid" id="A0A1Y5SA31"/>
<dbReference type="GO" id="GO:0016646">
    <property type="term" value="F:oxidoreductase activity, acting on the CH-NH group of donors, NAD or NADP as acceptor"/>
    <property type="evidence" value="ECO:0007669"/>
    <property type="project" value="UniProtKB-ARBA"/>
</dbReference>
<accession>A0A1Y5SA31</accession>
<evidence type="ECO:0000313" key="3">
    <source>
        <dbReference type="Proteomes" id="UP000193200"/>
    </source>
</evidence>
<organism evidence="2 3">
    <name type="scientific">Oceanibacterium hippocampi</name>
    <dbReference type="NCBI Taxonomy" id="745714"/>
    <lineage>
        <taxon>Bacteria</taxon>
        <taxon>Pseudomonadati</taxon>
        <taxon>Pseudomonadota</taxon>
        <taxon>Alphaproteobacteria</taxon>
        <taxon>Sneathiellales</taxon>
        <taxon>Sneathiellaceae</taxon>
        <taxon>Oceanibacterium</taxon>
    </lineage>
</organism>
<dbReference type="RefSeq" id="WP_085882586.1">
    <property type="nucleotide sequence ID" value="NZ_FWFR01000001.1"/>
</dbReference>
<dbReference type="Proteomes" id="UP000193200">
    <property type="component" value="Unassembled WGS sequence"/>
</dbReference>
<protein>
    <submittedName>
        <fullName evidence="2">Flavin reductase like domain protein</fullName>
    </submittedName>
</protein>
<dbReference type="GO" id="GO:0010181">
    <property type="term" value="F:FMN binding"/>
    <property type="evidence" value="ECO:0007669"/>
    <property type="project" value="InterPro"/>
</dbReference>
<dbReference type="InterPro" id="IPR012349">
    <property type="entry name" value="Split_barrel_FMN-bd"/>
</dbReference>
<name>A0A1Y5SA31_9PROT</name>
<proteinExistence type="predicted"/>
<reference evidence="2 3" key="1">
    <citation type="submission" date="2017-03" db="EMBL/GenBank/DDBJ databases">
        <authorList>
            <person name="Afonso C.L."/>
            <person name="Miller P.J."/>
            <person name="Scott M.A."/>
            <person name="Spackman E."/>
            <person name="Goraichik I."/>
            <person name="Dimitrov K.M."/>
            <person name="Suarez D.L."/>
            <person name="Swayne D.E."/>
        </authorList>
    </citation>
    <scope>NUCLEOTIDE SEQUENCE [LARGE SCALE GENOMIC DNA]</scope>
    <source>
        <strain evidence="2 3">CECT 7691</strain>
    </source>
</reference>
<dbReference type="PANTHER" id="PTHR43812:SF2">
    <property type="entry name" value="FLAVIN REDUCTASE LIKE DOMAIN-CONTAINING PROTEIN"/>
    <property type="match status" value="1"/>
</dbReference>
<dbReference type="InterPro" id="IPR002563">
    <property type="entry name" value="Flavin_Rdtase-like_dom"/>
</dbReference>
<dbReference type="PANTHER" id="PTHR43812">
    <property type="entry name" value="BLR2425 PROTEIN"/>
    <property type="match status" value="1"/>
</dbReference>
<dbReference type="Pfam" id="PF01613">
    <property type="entry name" value="Flavin_Reduct"/>
    <property type="match status" value="1"/>
</dbReference>
<dbReference type="OrthoDB" id="9783347at2"/>
<dbReference type="SMART" id="SM00903">
    <property type="entry name" value="Flavin_Reduct"/>
    <property type="match status" value="1"/>
</dbReference>
<dbReference type="SUPFAM" id="SSF50475">
    <property type="entry name" value="FMN-binding split barrel"/>
    <property type="match status" value="1"/>
</dbReference>
<evidence type="ECO:0000259" key="1">
    <source>
        <dbReference type="SMART" id="SM00903"/>
    </source>
</evidence>
<sequence length="203" mass="22313">MFYKTDGPHGLPHNPFKAVMVPRPIGWFSSLDAEGNCNLAPYSFFNAMASDPPVVVFGHSGRSRHGTPKDSMRNIEETKEFVCNIATWETREAMNASAAMVERDVDEFALAGLTPVPSTLVRPPRVAESPVHFECVYLQTVHLPSDDPANFNAAVFGQVVGVHIDESILTDGVVDMKKFRPIARLGASDYAVVDHVFAMRRPA</sequence>
<feature type="domain" description="Flavin reductase like" evidence="1">
    <location>
        <begin position="18"/>
        <end position="171"/>
    </location>
</feature>
<dbReference type="Gene3D" id="2.30.110.10">
    <property type="entry name" value="Electron Transport, Fmn-binding Protein, Chain A"/>
    <property type="match status" value="1"/>
</dbReference>
<gene>
    <name evidence="2" type="ORF">OCH7691_01365</name>
</gene>
<dbReference type="EMBL" id="FWFR01000001">
    <property type="protein sequence ID" value="SLN34802.1"/>
    <property type="molecule type" value="Genomic_DNA"/>
</dbReference>
<dbReference type="AlphaFoldDB" id="A0A1Y5SA31"/>
<evidence type="ECO:0000313" key="2">
    <source>
        <dbReference type="EMBL" id="SLN34802.1"/>
    </source>
</evidence>